<accession>A0A840EQZ9</accession>
<reference evidence="6 7" key="1">
    <citation type="submission" date="2020-08" db="EMBL/GenBank/DDBJ databases">
        <title>Sequencing the genomes of 1000 actinobacteria strains.</title>
        <authorList>
            <person name="Klenk H.-P."/>
        </authorList>
    </citation>
    <scope>NUCLEOTIDE SEQUENCE [LARGE SCALE GENOMIC DNA]</scope>
    <source>
        <strain evidence="6 7">DSM 45298</strain>
    </source>
</reference>
<evidence type="ECO:0000313" key="6">
    <source>
        <dbReference type="EMBL" id="MBB4133951.1"/>
    </source>
</evidence>
<gene>
    <name evidence="6" type="ORF">BKA16_000503</name>
</gene>
<evidence type="ECO:0000256" key="1">
    <source>
        <dbReference type="ARBA" id="ARBA00023015"/>
    </source>
</evidence>
<dbReference type="PANTHER" id="PTHR30055:SF234">
    <property type="entry name" value="HTH-TYPE TRANSCRIPTIONAL REGULATOR BETI"/>
    <property type="match status" value="1"/>
</dbReference>
<keyword evidence="2 4" id="KW-0238">DNA-binding</keyword>
<keyword evidence="7" id="KW-1185">Reference proteome</keyword>
<organism evidence="6 7">
    <name type="scientific">Gordonia humi</name>
    <dbReference type="NCBI Taxonomy" id="686429"/>
    <lineage>
        <taxon>Bacteria</taxon>
        <taxon>Bacillati</taxon>
        <taxon>Actinomycetota</taxon>
        <taxon>Actinomycetes</taxon>
        <taxon>Mycobacteriales</taxon>
        <taxon>Gordoniaceae</taxon>
        <taxon>Gordonia</taxon>
    </lineage>
</organism>
<dbReference type="InterPro" id="IPR009057">
    <property type="entry name" value="Homeodomain-like_sf"/>
</dbReference>
<dbReference type="Proteomes" id="UP000551501">
    <property type="component" value="Unassembled WGS sequence"/>
</dbReference>
<protein>
    <submittedName>
        <fullName evidence="6">AcrR family transcriptional regulator</fullName>
    </submittedName>
</protein>
<evidence type="ECO:0000259" key="5">
    <source>
        <dbReference type="PROSITE" id="PS50977"/>
    </source>
</evidence>
<dbReference type="InterPro" id="IPR050109">
    <property type="entry name" value="HTH-type_TetR-like_transc_reg"/>
</dbReference>
<sequence length="208" mass="22579">MPPSRRSRAAHLGPGRRRPQILDAALAIANENGVSAITMASVASALDVSRPVVYSAYPSRGEILTALIQREENYFGESLSSVLRDRSVNATEHVFVEGFQSLLEAVDARPEAWRLLYGSTDPEASELVGRGRAFVVERCSELLRPTLRAWGTDDADRKLAALVEFWVSSGEGAVRTLLASRASSDGVWTPYDLGAFVGSAVYRGLRQA</sequence>
<keyword evidence="1" id="KW-0805">Transcription regulation</keyword>
<proteinExistence type="predicted"/>
<dbReference type="Pfam" id="PF00440">
    <property type="entry name" value="TetR_N"/>
    <property type="match status" value="1"/>
</dbReference>
<name>A0A840EQZ9_9ACTN</name>
<feature type="domain" description="HTH tetR-type" evidence="5">
    <location>
        <begin position="15"/>
        <end position="75"/>
    </location>
</feature>
<dbReference type="GO" id="GO:0003700">
    <property type="term" value="F:DNA-binding transcription factor activity"/>
    <property type="evidence" value="ECO:0007669"/>
    <property type="project" value="TreeGrafter"/>
</dbReference>
<keyword evidence="3" id="KW-0804">Transcription</keyword>
<evidence type="ECO:0000256" key="3">
    <source>
        <dbReference type="ARBA" id="ARBA00023163"/>
    </source>
</evidence>
<dbReference type="EMBL" id="JACIFP010000001">
    <property type="protein sequence ID" value="MBB4133951.1"/>
    <property type="molecule type" value="Genomic_DNA"/>
</dbReference>
<evidence type="ECO:0000256" key="2">
    <source>
        <dbReference type="ARBA" id="ARBA00023125"/>
    </source>
</evidence>
<feature type="DNA-binding region" description="H-T-H motif" evidence="4">
    <location>
        <begin position="38"/>
        <end position="57"/>
    </location>
</feature>
<dbReference type="GO" id="GO:0000976">
    <property type="term" value="F:transcription cis-regulatory region binding"/>
    <property type="evidence" value="ECO:0007669"/>
    <property type="project" value="TreeGrafter"/>
</dbReference>
<dbReference type="SUPFAM" id="SSF46689">
    <property type="entry name" value="Homeodomain-like"/>
    <property type="match status" value="1"/>
</dbReference>
<dbReference type="Gene3D" id="1.10.357.10">
    <property type="entry name" value="Tetracycline Repressor, domain 2"/>
    <property type="match status" value="1"/>
</dbReference>
<evidence type="ECO:0000256" key="4">
    <source>
        <dbReference type="PROSITE-ProRule" id="PRU00335"/>
    </source>
</evidence>
<dbReference type="PROSITE" id="PS50977">
    <property type="entry name" value="HTH_TETR_2"/>
    <property type="match status" value="1"/>
</dbReference>
<dbReference type="AlphaFoldDB" id="A0A840EQZ9"/>
<comment type="caution">
    <text evidence="6">The sequence shown here is derived from an EMBL/GenBank/DDBJ whole genome shotgun (WGS) entry which is preliminary data.</text>
</comment>
<evidence type="ECO:0000313" key="7">
    <source>
        <dbReference type="Proteomes" id="UP000551501"/>
    </source>
</evidence>
<dbReference type="PANTHER" id="PTHR30055">
    <property type="entry name" value="HTH-TYPE TRANSCRIPTIONAL REGULATOR RUTR"/>
    <property type="match status" value="1"/>
</dbReference>
<dbReference type="InterPro" id="IPR001647">
    <property type="entry name" value="HTH_TetR"/>
</dbReference>